<organism evidence="1">
    <name type="scientific">Lyngbya confervoides BDU141951</name>
    <dbReference type="NCBI Taxonomy" id="1574623"/>
    <lineage>
        <taxon>Bacteria</taxon>
        <taxon>Bacillati</taxon>
        <taxon>Cyanobacteriota</taxon>
        <taxon>Cyanophyceae</taxon>
        <taxon>Oscillatoriophycideae</taxon>
        <taxon>Oscillatoriales</taxon>
        <taxon>Microcoleaceae</taxon>
        <taxon>Lyngbya</taxon>
    </lineage>
</organism>
<evidence type="ECO:0008006" key="2">
    <source>
        <dbReference type="Google" id="ProtNLM"/>
    </source>
</evidence>
<dbReference type="EMBL" id="JTHE02000003">
    <property type="protein sequence ID" value="NEV68319.1"/>
    <property type="molecule type" value="Genomic_DNA"/>
</dbReference>
<protein>
    <recommendedName>
        <fullName evidence="2">Haloacid dehalogenase</fullName>
    </recommendedName>
</protein>
<dbReference type="InterPro" id="IPR023214">
    <property type="entry name" value="HAD_sf"/>
</dbReference>
<comment type="caution">
    <text evidence="1">The sequence shown here is derived from an EMBL/GenBank/DDBJ whole genome shotgun (WGS) entry which is preliminary data.</text>
</comment>
<reference evidence="1" key="1">
    <citation type="submission" date="2014-11" db="EMBL/GenBank/DDBJ databases">
        <authorList>
            <person name="Malar M.C."/>
            <person name="Sen D."/>
            <person name="Tripathy S."/>
        </authorList>
    </citation>
    <scope>NUCLEOTIDE SEQUENCE</scope>
    <source>
        <strain evidence="1">BDU141951</strain>
    </source>
</reference>
<gene>
    <name evidence="1" type="ORF">QQ91_014485</name>
</gene>
<dbReference type="SUPFAM" id="SSF56784">
    <property type="entry name" value="HAD-like"/>
    <property type="match status" value="1"/>
</dbReference>
<name>A0A0C1Y4H2_9CYAN</name>
<dbReference type="AlphaFoldDB" id="A0A0C1Y4H2"/>
<proteinExistence type="predicted"/>
<sequence>MVKIASFDVFDTVLTRTVGSPESSFLLLGKKLQQLSLIDCSAEAFARIRQAAEQRAFDNAGGLDSNVTLEQIYREVGVVLRLPASHCNQLMAVEEQLEAALLQPIPACRAKLQAARDRGEKILFLSDMYIGHRFIQSQLERHGLFLPGDRLYVSCDYAQSKASGQLYDTMLQREAIEPAAASHCGNSQWSDVGAAKRAGLRVEPFLQGNLNRYEKILESYTWQTEGLSSAVAGAARLARLTVPAPCKRTQALRDVAAGVAAPLLIGFTLWTLKRAQQLGLKRLYFVARDGQILLEIARRLLPKLDFDCELCYLYGSRQAWLLPSLTTLDETELDGIFPLSKDVDYLSVRIVLARFALEPEAIAEPLERLGLSAQNWERNLSAAERQRLRQALLTEPELRQQILQSAAQQRAVMMQYLEQEGLLETQQVGFIDLGTGATLHLALATVLATAQIEPPASFYLGLRAEVKPTRYPLPEVYLYDARFKLGFLDRPGLTGFLESVCSADHGSVIGYQVQGDRVEPLLAAESNERIMDWGFPLVRETMCCVADQLLLDAALLNPQANLCEALLEAFSQFWQFPTPAEAAAWGAFPLEDGWGKAACYLTLAEPYRWGDVIVLNKHRHWWYEGALAQTSPLLRQAFRLRRLAGAVAAQAQQQRSLKQVLKGTVQVLLQPSTP</sequence>
<reference evidence="1" key="2">
    <citation type="journal article" date="2015" name="Genome Announc.">
        <title>Draft Genome Sequence of Filamentous Marine Cyanobacterium Lyngbya confervoides Strain BDU141951.</title>
        <authorList>
            <person name="Chandrababunaidu M.M."/>
            <person name="Sen D."/>
            <person name="Tripathy S."/>
        </authorList>
    </citation>
    <scope>NUCLEOTIDE SEQUENCE</scope>
    <source>
        <strain evidence="1">BDU141951</strain>
    </source>
</reference>
<reference evidence="1" key="3">
    <citation type="submission" date="2020-02" db="EMBL/GenBank/DDBJ databases">
        <authorList>
            <person name="Sarangi A.N."/>
            <person name="Ghosh S."/>
            <person name="Mukherjee M."/>
            <person name="Tripathy S."/>
        </authorList>
    </citation>
    <scope>NUCLEOTIDE SEQUENCE</scope>
    <source>
        <strain evidence="1">BDU141951</strain>
    </source>
</reference>
<evidence type="ECO:0000313" key="1">
    <source>
        <dbReference type="EMBL" id="NEV68319.1"/>
    </source>
</evidence>
<dbReference type="Gene3D" id="1.10.150.400">
    <property type="match status" value="1"/>
</dbReference>
<dbReference type="InterPro" id="IPR036412">
    <property type="entry name" value="HAD-like_sf"/>
</dbReference>
<accession>A0A0C1Y4H2</accession>
<dbReference type="Gene3D" id="3.40.50.1000">
    <property type="entry name" value="HAD superfamily/HAD-like"/>
    <property type="match status" value="1"/>
</dbReference>